<name>A0ACC2UCU9_9FUNG</name>
<evidence type="ECO:0000313" key="1">
    <source>
        <dbReference type="EMBL" id="KAJ9084561.1"/>
    </source>
</evidence>
<dbReference type="EMBL" id="QTSX02000830">
    <property type="protein sequence ID" value="KAJ9084561.1"/>
    <property type="molecule type" value="Genomic_DNA"/>
</dbReference>
<comment type="caution">
    <text evidence="1">The sequence shown here is derived from an EMBL/GenBank/DDBJ whole genome shotgun (WGS) entry which is preliminary data.</text>
</comment>
<dbReference type="Proteomes" id="UP001165960">
    <property type="component" value="Unassembled WGS sequence"/>
</dbReference>
<keyword evidence="2" id="KW-1185">Reference proteome</keyword>
<reference evidence="1" key="1">
    <citation type="submission" date="2022-04" db="EMBL/GenBank/DDBJ databases">
        <title>Genome of the entomopathogenic fungus Entomophthora muscae.</title>
        <authorList>
            <person name="Elya C."/>
            <person name="Lovett B.R."/>
            <person name="Lee E."/>
            <person name="Macias A.M."/>
            <person name="Hajek A.E."/>
            <person name="De Bivort B.L."/>
            <person name="Kasson M.T."/>
            <person name="De Fine Licht H.H."/>
            <person name="Stajich J.E."/>
        </authorList>
    </citation>
    <scope>NUCLEOTIDE SEQUENCE</scope>
    <source>
        <strain evidence="1">Berkeley</strain>
    </source>
</reference>
<proteinExistence type="predicted"/>
<accession>A0ACC2UCU9</accession>
<organism evidence="1 2">
    <name type="scientific">Entomophthora muscae</name>
    <dbReference type="NCBI Taxonomy" id="34485"/>
    <lineage>
        <taxon>Eukaryota</taxon>
        <taxon>Fungi</taxon>
        <taxon>Fungi incertae sedis</taxon>
        <taxon>Zoopagomycota</taxon>
        <taxon>Entomophthoromycotina</taxon>
        <taxon>Entomophthoromycetes</taxon>
        <taxon>Entomophthorales</taxon>
        <taxon>Entomophthoraceae</taxon>
        <taxon>Entomophthora</taxon>
    </lineage>
</organism>
<evidence type="ECO:0000313" key="2">
    <source>
        <dbReference type="Proteomes" id="UP001165960"/>
    </source>
</evidence>
<sequence>MYTRSDSLRNVSALRKSSKYTKPKGTPVFVNVSLMLSTIPHRENWIHNSSMMSSSEELVG</sequence>
<protein>
    <submittedName>
        <fullName evidence="1">Uncharacterized protein</fullName>
    </submittedName>
</protein>
<gene>
    <name evidence="1" type="ORF">DSO57_1023227</name>
</gene>